<sequence length="201" mass="23285">MSQGKTTRIDILRHGLPEGDGCLRGSTDFTITDVGLEQMNQSVSGLDDIEQVVTSPLHRCQYFASTFSARYALPIQNDPQWQELDFGQWDGQDKQALWQEHGEQLTRFWENPWLFTPHGGESLVEFDRRIQQAWQSLIDTYNGKRILLVTHSGVMKQLLRQLLSMPEDATYLQRIDLPYAARYRVTVYTDESGKHWPQLQL</sequence>
<name>A0A2T3NV90_9GAMM</name>
<dbReference type="RefSeq" id="WP_036817420.1">
    <property type="nucleotide sequence ID" value="NZ_JGVO01000072.1"/>
</dbReference>
<dbReference type="SMART" id="SM00855">
    <property type="entry name" value="PGAM"/>
    <property type="match status" value="1"/>
</dbReference>
<dbReference type="SUPFAM" id="SSF53254">
    <property type="entry name" value="Phosphoglycerate mutase-like"/>
    <property type="match status" value="1"/>
</dbReference>
<dbReference type="InterPro" id="IPR050275">
    <property type="entry name" value="PGM_Phosphatase"/>
</dbReference>
<proteinExistence type="predicted"/>
<reference evidence="1 2" key="1">
    <citation type="submission" date="2018-01" db="EMBL/GenBank/DDBJ databases">
        <title>Whole genome sequencing of Histamine producing bacteria.</title>
        <authorList>
            <person name="Butler K."/>
        </authorList>
    </citation>
    <scope>NUCLEOTIDE SEQUENCE [LARGE SCALE GENOMIC DNA]</scope>
    <source>
        <strain evidence="1 2">DSM 100436</strain>
    </source>
</reference>
<dbReference type="InterPro" id="IPR029033">
    <property type="entry name" value="His_PPase_superfam"/>
</dbReference>
<comment type="caution">
    <text evidence="1">The sequence shown here is derived from an EMBL/GenBank/DDBJ whole genome shotgun (WGS) entry which is preliminary data.</text>
</comment>
<dbReference type="Proteomes" id="UP000241771">
    <property type="component" value="Unassembled WGS sequence"/>
</dbReference>
<dbReference type="OrthoDB" id="9783269at2"/>
<organism evidence="1 2">
    <name type="scientific">Photobacterium sanctipauli</name>
    <dbReference type="NCBI Taxonomy" id="1342794"/>
    <lineage>
        <taxon>Bacteria</taxon>
        <taxon>Pseudomonadati</taxon>
        <taxon>Pseudomonadota</taxon>
        <taxon>Gammaproteobacteria</taxon>
        <taxon>Vibrionales</taxon>
        <taxon>Vibrionaceae</taxon>
        <taxon>Photobacterium</taxon>
    </lineage>
</organism>
<keyword evidence="2" id="KW-1185">Reference proteome</keyword>
<dbReference type="CDD" id="cd07067">
    <property type="entry name" value="HP_PGM_like"/>
    <property type="match status" value="1"/>
</dbReference>
<evidence type="ECO:0000313" key="1">
    <source>
        <dbReference type="EMBL" id="PSW20138.1"/>
    </source>
</evidence>
<dbReference type="AlphaFoldDB" id="A0A2T3NV90"/>
<dbReference type="Pfam" id="PF00300">
    <property type="entry name" value="His_Phos_1"/>
    <property type="match status" value="1"/>
</dbReference>
<dbReference type="PANTHER" id="PTHR48100:SF1">
    <property type="entry name" value="HISTIDINE PHOSPHATASE FAMILY PROTEIN-RELATED"/>
    <property type="match status" value="1"/>
</dbReference>
<dbReference type="EMBL" id="PYMA01000004">
    <property type="protein sequence ID" value="PSW20138.1"/>
    <property type="molecule type" value="Genomic_DNA"/>
</dbReference>
<dbReference type="InterPro" id="IPR013078">
    <property type="entry name" value="His_Pase_superF_clade-1"/>
</dbReference>
<dbReference type="GO" id="GO:0005737">
    <property type="term" value="C:cytoplasm"/>
    <property type="evidence" value="ECO:0007669"/>
    <property type="project" value="TreeGrafter"/>
</dbReference>
<evidence type="ECO:0000313" key="2">
    <source>
        <dbReference type="Proteomes" id="UP000241771"/>
    </source>
</evidence>
<protein>
    <submittedName>
        <fullName evidence="1">Histidine phosphatase family protein</fullName>
    </submittedName>
</protein>
<dbReference type="GO" id="GO:0016791">
    <property type="term" value="F:phosphatase activity"/>
    <property type="evidence" value="ECO:0007669"/>
    <property type="project" value="TreeGrafter"/>
</dbReference>
<gene>
    <name evidence="1" type="ORF">C9I98_08755</name>
</gene>
<dbReference type="PANTHER" id="PTHR48100">
    <property type="entry name" value="BROAD-SPECIFICITY PHOSPHATASE YOR283W-RELATED"/>
    <property type="match status" value="1"/>
</dbReference>
<dbReference type="Gene3D" id="3.40.50.1240">
    <property type="entry name" value="Phosphoglycerate mutase-like"/>
    <property type="match status" value="1"/>
</dbReference>
<accession>A0A2T3NV90</accession>